<accession>A0A381ZEG7</accession>
<reference evidence="1" key="1">
    <citation type="submission" date="2018-05" db="EMBL/GenBank/DDBJ databases">
        <authorList>
            <person name="Lanie J.A."/>
            <person name="Ng W.-L."/>
            <person name="Kazmierczak K.M."/>
            <person name="Andrzejewski T.M."/>
            <person name="Davidsen T.M."/>
            <person name="Wayne K.J."/>
            <person name="Tettelin H."/>
            <person name="Glass J.I."/>
            <person name="Rusch D."/>
            <person name="Podicherti R."/>
            <person name="Tsui H.-C.T."/>
            <person name="Winkler M.E."/>
        </authorList>
    </citation>
    <scope>NUCLEOTIDE SEQUENCE</scope>
</reference>
<organism evidence="1">
    <name type="scientific">marine metagenome</name>
    <dbReference type="NCBI Taxonomy" id="408172"/>
    <lineage>
        <taxon>unclassified sequences</taxon>
        <taxon>metagenomes</taxon>
        <taxon>ecological metagenomes</taxon>
    </lineage>
</organism>
<evidence type="ECO:0000313" key="1">
    <source>
        <dbReference type="EMBL" id="SVA87609.1"/>
    </source>
</evidence>
<sequence>MTIHNVDMYRIGTTALGGANSFTQFREVSRKN</sequence>
<gene>
    <name evidence="1" type="ORF">METZ01_LOCUS140463</name>
</gene>
<name>A0A381ZEG7_9ZZZZ</name>
<dbReference type="EMBL" id="UINC01020993">
    <property type="protein sequence ID" value="SVA87609.1"/>
    <property type="molecule type" value="Genomic_DNA"/>
</dbReference>
<dbReference type="AlphaFoldDB" id="A0A381ZEG7"/>
<protein>
    <submittedName>
        <fullName evidence="1">Uncharacterized protein</fullName>
    </submittedName>
</protein>
<proteinExistence type="predicted"/>